<organism evidence="1 2">
    <name type="scientific">Vreelandella rituensis</name>
    <dbReference type="NCBI Taxonomy" id="2282306"/>
    <lineage>
        <taxon>Bacteria</taxon>
        <taxon>Pseudomonadati</taxon>
        <taxon>Pseudomonadota</taxon>
        <taxon>Gammaproteobacteria</taxon>
        <taxon>Oceanospirillales</taxon>
        <taxon>Halomonadaceae</taxon>
        <taxon>Vreelandella</taxon>
    </lineage>
</organism>
<dbReference type="Proteomes" id="UP000253204">
    <property type="component" value="Unassembled WGS sequence"/>
</dbReference>
<dbReference type="Gene3D" id="3.40.50.300">
    <property type="entry name" value="P-loop containing nucleotide triphosphate hydrolases"/>
    <property type="match status" value="1"/>
</dbReference>
<protein>
    <recommendedName>
        <fullName evidence="3">ParA family protein</fullName>
    </recommendedName>
</protein>
<comment type="caution">
    <text evidence="1">The sequence shown here is derived from an EMBL/GenBank/DDBJ whole genome shotgun (WGS) entry which is preliminary data.</text>
</comment>
<name>A0A368UAQ0_9GAMM</name>
<dbReference type="InterPro" id="IPR027417">
    <property type="entry name" value="P-loop_NTPase"/>
</dbReference>
<reference evidence="1 2" key="1">
    <citation type="submission" date="2018-07" db="EMBL/GenBank/DDBJ databases">
        <title>Halomonas rutogse sp. nov., isolated from Lake TangqianCo on Tibetan Plateau.</title>
        <authorList>
            <person name="Lu H."/>
            <person name="Xing P."/>
            <person name="Wu Q."/>
        </authorList>
    </citation>
    <scope>NUCLEOTIDE SEQUENCE [LARGE SCALE GENOMIC DNA]</scope>
    <source>
        <strain evidence="1 2">TQ8S</strain>
    </source>
</reference>
<dbReference type="EMBL" id="QPIJ01000001">
    <property type="protein sequence ID" value="RCV93706.1"/>
    <property type="molecule type" value="Genomic_DNA"/>
</dbReference>
<accession>A0A368UAQ0</accession>
<keyword evidence="2" id="KW-1185">Reference proteome</keyword>
<gene>
    <name evidence="1" type="ORF">DU506_00705</name>
</gene>
<evidence type="ECO:0008006" key="3">
    <source>
        <dbReference type="Google" id="ProtNLM"/>
    </source>
</evidence>
<proteinExistence type="predicted"/>
<sequence length="273" mass="29978">MLSIVVNTKGGVGKSAFSMQVVAPYLLSRLGSASLIEVDDQNHDASDYDNTEILCRQIKIGDNPHRAVERLNELTIDNNVVIDVGGNKTAEAFLQAAGNNGLSRYVDFIVIPVSQTGKDVENAKKTLDLIRKHFLGFEGKILLGATRLNDGSDRDALQYSMPDATELYAYEKLDGFLILPESDAIPMSRMMGMSAWEIAQGAEGIREMCFAQIDIARKAGQATHEMRGWTRKLRCTQSSVKLMPHLEDLFNTLDEVLTCPAARSIAPVAAEDE</sequence>
<dbReference type="OrthoDB" id="6817146at2"/>
<evidence type="ECO:0000313" key="2">
    <source>
        <dbReference type="Proteomes" id="UP000253204"/>
    </source>
</evidence>
<dbReference type="AlphaFoldDB" id="A0A368UAQ0"/>
<evidence type="ECO:0000313" key="1">
    <source>
        <dbReference type="EMBL" id="RCV93706.1"/>
    </source>
</evidence>
<dbReference type="SUPFAM" id="SSF52540">
    <property type="entry name" value="P-loop containing nucleoside triphosphate hydrolases"/>
    <property type="match status" value="1"/>
</dbReference>
<dbReference type="RefSeq" id="WP_114485034.1">
    <property type="nucleotide sequence ID" value="NZ_CBCSHM010000007.1"/>
</dbReference>